<evidence type="ECO:0008006" key="4">
    <source>
        <dbReference type="Google" id="ProtNLM"/>
    </source>
</evidence>
<proteinExistence type="predicted"/>
<evidence type="ECO:0000256" key="1">
    <source>
        <dbReference type="SAM" id="MobiDB-lite"/>
    </source>
</evidence>
<feature type="compositionally biased region" description="Basic and acidic residues" evidence="1">
    <location>
        <begin position="226"/>
        <end position="255"/>
    </location>
</feature>
<feature type="region of interest" description="Disordered" evidence="1">
    <location>
        <begin position="39"/>
        <end position="71"/>
    </location>
</feature>
<reference evidence="2" key="1">
    <citation type="journal article" date="2021" name="IMA Fungus">
        <title>Genomic characterization of three marine fungi, including Emericellopsis atlantica sp. nov. with signatures of a generalist lifestyle and marine biomass degradation.</title>
        <authorList>
            <person name="Hagestad O.C."/>
            <person name="Hou L."/>
            <person name="Andersen J.H."/>
            <person name="Hansen E.H."/>
            <person name="Altermark B."/>
            <person name="Li C."/>
            <person name="Kuhnert E."/>
            <person name="Cox R.J."/>
            <person name="Crous P.W."/>
            <person name="Spatafora J.W."/>
            <person name="Lail K."/>
            <person name="Amirebrahimi M."/>
            <person name="Lipzen A."/>
            <person name="Pangilinan J."/>
            <person name="Andreopoulos W."/>
            <person name="Hayes R.D."/>
            <person name="Ng V."/>
            <person name="Grigoriev I.V."/>
            <person name="Jackson S.A."/>
            <person name="Sutton T.D.S."/>
            <person name="Dobson A.D.W."/>
            <person name="Rama T."/>
        </authorList>
    </citation>
    <scope>NUCLEOTIDE SEQUENCE</scope>
    <source>
        <strain evidence="2">TRa3180A</strain>
    </source>
</reference>
<protein>
    <recommendedName>
        <fullName evidence="4">Myb-like domain-containing protein</fullName>
    </recommendedName>
</protein>
<dbReference type="OrthoDB" id="5154006at2759"/>
<feature type="compositionally biased region" description="Basic and acidic residues" evidence="1">
    <location>
        <begin position="178"/>
        <end position="191"/>
    </location>
</feature>
<organism evidence="2 3">
    <name type="scientific">Calycina marina</name>
    <dbReference type="NCBI Taxonomy" id="1763456"/>
    <lineage>
        <taxon>Eukaryota</taxon>
        <taxon>Fungi</taxon>
        <taxon>Dikarya</taxon>
        <taxon>Ascomycota</taxon>
        <taxon>Pezizomycotina</taxon>
        <taxon>Leotiomycetes</taxon>
        <taxon>Helotiales</taxon>
        <taxon>Pezizellaceae</taxon>
        <taxon>Calycina</taxon>
    </lineage>
</organism>
<evidence type="ECO:0000313" key="3">
    <source>
        <dbReference type="Proteomes" id="UP000887226"/>
    </source>
</evidence>
<name>A0A9P8CF12_9HELO</name>
<sequence>MPSSSNTPKVEVSFASWVLGGSLLSSIDGDGHRRTHTRKMALIEDGHTSSKVTTGEGKKTKTAKKPAKEPEKFCECLEDEAKKGKEWKNGKELKDKGLKKDKELKNKPKVEVTVTDVITEATSDKPIDDTTKAADEGWTDTQDTKIKEMKADNKVWREIAFEVGASKKDVMARFNEIKDLDQDKQAEDSRNQDGASEATTVVEAPLEDTVGLDFSDLFEDFGATDGEAKKDDKKDARKDAKKDDKKDEKKNDQAKFAKNNDYSKISTESCNHHQNDGGNGSSIPKIGNTGGESDSSDCEGGPVDGDDFCPELQPDDSWSPEHCDLLMYLEDRYNNEKWFQIQAGFFNWTGRMVDQSVIKAKFERDGLT</sequence>
<feature type="compositionally biased region" description="Polar residues" evidence="1">
    <location>
        <begin position="260"/>
        <end position="269"/>
    </location>
</feature>
<keyword evidence="3" id="KW-1185">Reference proteome</keyword>
<comment type="caution">
    <text evidence="2">The sequence shown here is derived from an EMBL/GenBank/DDBJ whole genome shotgun (WGS) entry which is preliminary data.</text>
</comment>
<feature type="region of interest" description="Disordered" evidence="1">
    <location>
        <begin position="222"/>
        <end position="315"/>
    </location>
</feature>
<gene>
    <name evidence="2" type="ORF">BJ878DRAFT_479947</name>
</gene>
<feature type="region of interest" description="Disordered" evidence="1">
    <location>
        <begin position="178"/>
        <end position="209"/>
    </location>
</feature>
<accession>A0A9P8CF12</accession>
<evidence type="ECO:0000313" key="2">
    <source>
        <dbReference type="EMBL" id="KAG9244664.1"/>
    </source>
</evidence>
<dbReference type="Proteomes" id="UP000887226">
    <property type="component" value="Unassembled WGS sequence"/>
</dbReference>
<dbReference type="AlphaFoldDB" id="A0A9P8CF12"/>
<dbReference type="EMBL" id="MU253891">
    <property type="protein sequence ID" value="KAG9244664.1"/>
    <property type="molecule type" value="Genomic_DNA"/>
</dbReference>